<dbReference type="EMBL" id="DS113588">
    <property type="protein sequence ID" value="EAY00825.1"/>
    <property type="molecule type" value="Genomic_DNA"/>
</dbReference>
<dbReference type="VEuPathDB" id="TrichDB:TVAGG3_1020410"/>
<dbReference type="VEuPathDB" id="TrichDB:TVAG_304660"/>
<dbReference type="KEGG" id="tva:4758648"/>
<dbReference type="RefSeq" id="XP_001313754.1">
    <property type="nucleotide sequence ID" value="XM_001313753.1"/>
</dbReference>
<dbReference type="Proteomes" id="UP000001542">
    <property type="component" value="Unassembled WGS sequence"/>
</dbReference>
<dbReference type="InParanoid" id="A2F2Q1"/>
<evidence type="ECO:0000313" key="1">
    <source>
        <dbReference type="EMBL" id="EAY00825.1"/>
    </source>
</evidence>
<dbReference type="AlphaFoldDB" id="A2F2Q1"/>
<sequence length="267" mass="30964">MKTHEKLPASVQLPRRYLSLYSNIIDGCNDSNIIYLDDYNTNASLPLYHIEEGQYICLVGNIFIGSDSDIIGLAAFPDNKYDFEYSDPIQNPLVSIAKEENLYLTSNFPITRINCKDTTKNCTIQVASLPPSCHVKDKNPLDEKIYEFSLKVVLDTKRQGNYTFKQYTQVNREIPRIFSTTGVFISKSNRTFKYSERGEPKIDSYPHNFLTASDKMMYRMHTIELRVENTSEEIYELNFKYGEIPDTETQEPFLFREDLSLTLPTKY</sequence>
<reference evidence="1" key="2">
    <citation type="journal article" date="2007" name="Science">
        <title>Draft genome sequence of the sexually transmitted pathogen Trichomonas vaginalis.</title>
        <authorList>
            <person name="Carlton J.M."/>
            <person name="Hirt R.P."/>
            <person name="Silva J.C."/>
            <person name="Delcher A.L."/>
            <person name="Schatz M."/>
            <person name="Zhao Q."/>
            <person name="Wortman J.R."/>
            <person name="Bidwell S.L."/>
            <person name="Alsmark U.C.M."/>
            <person name="Besteiro S."/>
            <person name="Sicheritz-Ponten T."/>
            <person name="Noel C.J."/>
            <person name="Dacks J.B."/>
            <person name="Foster P.G."/>
            <person name="Simillion C."/>
            <person name="Van de Peer Y."/>
            <person name="Miranda-Saavedra D."/>
            <person name="Barton G.J."/>
            <person name="Westrop G.D."/>
            <person name="Mueller S."/>
            <person name="Dessi D."/>
            <person name="Fiori P.L."/>
            <person name="Ren Q."/>
            <person name="Paulsen I."/>
            <person name="Zhang H."/>
            <person name="Bastida-Corcuera F.D."/>
            <person name="Simoes-Barbosa A."/>
            <person name="Brown M.T."/>
            <person name="Hayes R.D."/>
            <person name="Mukherjee M."/>
            <person name="Okumura C.Y."/>
            <person name="Schneider R."/>
            <person name="Smith A.J."/>
            <person name="Vanacova S."/>
            <person name="Villalvazo M."/>
            <person name="Haas B.J."/>
            <person name="Pertea M."/>
            <person name="Feldblyum T.V."/>
            <person name="Utterback T.R."/>
            <person name="Shu C.L."/>
            <person name="Osoegawa K."/>
            <person name="de Jong P.J."/>
            <person name="Hrdy I."/>
            <person name="Horvathova L."/>
            <person name="Zubacova Z."/>
            <person name="Dolezal P."/>
            <person name="Malik S.B."/>
            <person name="Logsdon J.M. Jr."/>
            <person name="Henze K."/>
            <person name="Gupta A."/>
            <person name="Wang C.C."/>
            <person name="Dunne R.L."/>
            <person name="Upcroft J.A."/>
            <person name="Upcroft P."/>
            <person name="White O."/>
            <person name="Salzberg S.L."/>
            <person name="Tang P."/>
            <person name="Chiu C.-H."/>
            <person name="Lee Y.-S."/>
            <person name="Embley T.M."/>
            <person name="Coombs G.H."/>
            <person name="Mottram J.C."/>
            <person name="Tachezy J."/>
            <person name="Fraser-Liggett C.M."/>
            <person name="Johnson P.J."/>
        </authorList>
    </citation>
    <scope>NUCLEOTIDE SEQUENCE [LARGE SCALE GENOMIC DNA]</scope>
    <source>
        <strain evidence="1">G3</strain>
    </source>
</reference>
<keyword evidence="2" id="KW-1185">Reference proteome</keyword>
<organism evidence="1 2">
    <name type="scientific">Trichomonas vaginalis (strain ATCC PRA-98 / G3)</name>
    <dbReference type="NCBI Taxonomy" id="412133"/>
    <lineage>
        <taxon>Eukaryota</taxon>
        <taxon>Metamonada</taxon>
        <taxon>Parabasalia</taxon>
        <taxon>Trichomonadida</taxon>
        <taxon>Trichomonadidae</taxon>
        <taxon>Trichomonas</taxon>
    </lineage>
</organism>
<name>A2F2Q1_TRIV3</name>
<proteinExistence type="predicted"/>
<reference evidence="1" key="1">
    <citation type="submission" date="2006-10" db="EMBL/GenBank/DDBJ databases">
        <authorList>
            <person name="Amadeo P."/>
            <person name="Zhao Q."/>
            <person name="Wortman J."/>
            <person name="Fraser-Liggett C."/>
            <person name="Carlton J."/>
        </authorList>
    </citation>
    <scope>NUCLEOTIDE SEQUENCE</scope>
    <source>
        <strain evidence="1">G3</strain>
    </source>
</reference>
<gene>
    <name evidence="1" type="ORF">TVAG_304660</name>
</gene>
<accession>A2F2Q1</accession>
<evidence type="ECO:0000313" key="2">
    <source>
        <dbReference type="Proteomes" id="UP000001542"/>
    </source>
</evidence>
<protein>
    <submittedName>
        <fullName evidence="1">Uncharacterized protein</fullName>
    </submittedName>
</protein>